<dbReference type="PANTHER" id="PTHR32196">
    <property type="entry name" value="ABC TRANSPORTER PERMEASE PROTEIN YPHD-RELATED-RELATED"/>
    <property type="match status" value="1"/>
</dbReference>
<dbReference type="Proteomes" id="UP001161409">
    <property type="component" value="Unassembled WGS sequence"/>
</dbReference>
<evidence type="ECO:0000256" key="3">
    <source>
        <dbReference type="ARBA" id="ARBA00022692"/>
    </source>
</evidence>
<reference evidence="7" key="2">
    <citation type="submission" date="2023-01" db="EMBL/GenBank/DDBJ databases">
        <title>Draft genome sequence of Sneathiella chinensis strain NBRC 103408.</title>
        <authorList>
            <person name="Sun Q."/>
            <person name="Mori K."/>
        </authorList>
    </citation>
    <scope>NUCLEOTIDE SEQUENCE</scope>
    <source>
        <strain evidence="7">NBRC 103408</strain>
    </source>
</reference>
<feature type="transmembrane region" description="Helical" evidence="6">
    <location>
        <begin position="62"/>
        <end position="81"/>
    </location>
</feature>
<evidence type="ECO:0000256" key="1">
    <source>
        <dbReference type="ARBA" id="ARBA00004651"/>
    </source>
</evidence>
<feature type="transmembrane region" description="Helical" evidence="6">
    <location>
        <begin position="6"/>
        <end position="27"/>
    </location>
</feature>
<keyword evidence="5 6" id="KW-0472">Membrane</keyword>
<feature type="transmembrane region" description="Helical" evidence="6">
    <location>
        <begin position="273"/>
        <end position="293"/>
    </location>
</feature>
<dbReference type="PANTHER" id="PTHR32196:SF69">
    <property type="entry name" value="BRANCHED-CHAIN AMINO ACID TRANSPORT SYSTEM, PERMEASE PROTEIN"/>
    <property type="match status" value="1"/>
</dbReference>
<reference evidence="7" key="1">
    <citation type="journal article" date="2014" name="Int. J. Syst. Evol. Microbiol.">
        <title>Complete genome of a new Firmicutes species belonging to the dominant human colonic microbiota ('Ruminococcus bicirculans') reveals two chromosomes and a selective capacity to utilize plant glucans.</title>
        <authorList>
            <consortium name="NISC Comparative Sequencing Program"/>
            <person name="Wegmann U."/>
            <person name="Louis P."/>
            <person name="Goesmann A."/>
            <person name="Henrissat B."/>
            <person name="Duncan S.H."/>
            <person name="Flint H.J."/>
        </authorList>
    </citation>
    <scope>NUCLEOTIDE SEQUENCE</scope>
    <source>
        <strain evidence="7">NBRC 103408</strain>
    </source>
</reference>
<comment type="caution">
    <text evidence="7">The sequence shown here is derived from an EMBL/GenBank/DDBJ whole genome shotgun (WGS) entry which is preliminary data.</text>
</comment>
<evidence type="ECO:0000256" key="2">
    <source>
        <dbReference type="ARBA" id="ARBA00022475"/>
    </source>
</evidence>
<evidence type="ECO:0000313" key="8">
    <source>
        <dbReference type="Proteomes" id="UP001161409"/>
    </source>
</evidence>
<comment type="subcellular location">
    <subcellularLocation>
        <location evidence="1">Cell membrane</location>
        <topology evidence="1">Multi-pass membrane protein</topology>
    </subcellularLocation>
</comment>
<evidence type="ECO:0000313" key="7">
    <source>
        <dbReference type="EMBL" id="GLQ07722.1"/>
    </source>
</evidence>
<dbReference type="CDD" id="cd06574">
    <property type="entry name" value="TM_PBP1_branched-chain-AA_like"/>
    <property type="match status" value="1"/>
</dbReference>
<dbReference type="Pfam" id="PF02653">
    <property type="entry name" value="BPD_transp_2"/>
    <property type="match status" value="1"/>
</dbReference>
<evidence type="ECO:0000256" key="5">
    <source>
        <dbReference type="ARBA" id="ARBA00023136"/>
    </source>
</evidence>
<gene>
    <name evidence="7" type="ORF">GCM10007924_29430</name>
</gene>
<keyword evidence="2" id="KW-1003">Cell membrane</keyword>
<name>A0ABQ5U8S2_9PROT</name>
<dbReference type="InterPro" id="IPR001851">
    <property type="entry name" value="ABC_transp_permease"/>
</dbReference>
<feature type="transmembrane region" description="Helical" evidence="6">
    <location>
        <begin position="126"/>
        <end position="149"/>
    </location>
</feature>
<evidence type="ECO:0000256" key="6">
    <source>
        <dbReference type="SAM" id="Phobius"/>
    </source>
</evidence>
<proteinExistence type="predicted"/>
<feature type="transmembrane region" description="Helical" evidence="6">
    <location>
        <begin position="186"/>
        <end position="207"/>
    </location>
</feature>
<evidence type="ECO:0000256" key="4">
    <source>
        <dbReference type="ARBA" id="ARBA00022989"/>
    </source>
</evidence>
<dbReference type="EMBL" id="BSNF01000008">
    <property type="protein sequence ID" value="GLQ07722.1"/>
    <property type="molecule type" value="Genomic_DNA"/>
</dbReference>
<keyword evidence="8" id="KW-1185">Reference proteome</keyword>
<feature type="transmembrane region" description="Helical" evidence="6">
    <location>
        <begin position="241"/>
        <end position="261"/>
    </location>
</feature>
<accession>A0ABQ5U8S2</accession>
<keyword evidence="4 6" id="KW-1133">Transmembrane helix</keyword>
<protein>
    <submittedName>
        <fullName evidence="7">ABC transporter permease</fullName>
    </submittedName>
</protein>
<feature type="transmembrane region" description="Helical" evidence="6">
    <location>
        <begin position="213"/>
        <end position="234"/>
    </location>
</feature>
<feature type="transmembrane region" description="Helical" evidence="6">
    <location>
        <begin position="88"/>
        <end position="106"/>
    </location>
</feature>
<organism evidence="7 8">
    <name type="scientific">Sneathiella chinensis</name>
    <dbReference type="NCBI Taxonomy" id="349750"/>
    <lineage>
        <taxon>Bacteria</taxon>
        <taxon>Pseudomonadati</taxon>
        <taxon>Pseudomonadota</taxon>
        <taxon>Alphaproteobacteria</taxon>
        <taxon>Sneathiellales</taxon>
        <taxon>Sneathiellaceae</taxon>
        <taxon>Sneathiella</taxon>
    </lineage>
</organism>
<sequence>MSLIAFLGAVELGFIYGLVALGIFISFRILNFPDLTVDGSFPLGAAVSASLIVAGFNPWVATLIAISAGCLAGFITAILNVKLKILHLLASILTMIALYSINLRIMGRPNVALITEETILTPFADLANTLGIASYMLMPVVFLLLAIIIKLALDWFLNSETGLAMRATGANPKMARANGIYDSRMILLGMAMANGLVALAGAVFAQSQGSADVTMGVGVIVIGLASVIGGEALLNPRSIMRATLACIVGSIVYWLAVSLALNADFIGLEAQDLKLVTAVLVAMALVLPGSRFAKMFRKKAGS</sequence>
<keyword evidence="3 6" id="KW-0812">Transmembrane</keyword>